<evidence type="ECO:0000313" key="12">
    <source>
        <dbReference type="Proteomes" id="UP001617907"/>
    </source>
</evidence>
<evidence type="ECO:0000256" key="2">
    <source>
        <dbReference type="ARBA" id="ARBA00022801"/>
    </source>
</evidence>
<keyword evidence="5" id="KW-0413">Isomerase</keyword>
<dbReference type="Proteomes" id="UP001617907">
    <property type="component" value="Unassembled WGS sequence"/>
</dbReference>
<reference evidence="11 12" key="1">
    <citation type="submission" date="2024-10" db="EMBL/GenBank/DDBJ databases">
        <title>The Natural Products Discovery Center: Release of the First 8490 Sequenced Strains for Exploring Actinobacteria Biosynthetic Diversity.</title>
        <authorList>
            <person name="Kalkreuter E."/>
            <person name="Kautsar S.A."/>
            <person name="Yang D."/>
            <person name="Bader C.D."/>
            <person name="Teijaro C.N."/>
            <person name="Fluegel L."/>
            <person name="Davis C.M."/>
            <person name="Simpson J.R."/>
            <person name="Lauterbach L."/>
            <person name="Steele A.D."/>
            <person name="Gui C."/>
            <person name="Meng S."/>
            <person name="Li G."/>
            <person name="Viehrig K."/>
            <person name="Ye F."/>
            <person name="Su P."/>
            <person name="Kiefer A.F."/>
            <person name="Nichols A."/>
            <person name="Cepeda A.J."/>
            <person name="Yan W."/>
            <person name="Fan B."/>
            <person name="Jiang Y."/>
            <person name="Adhikari A."/>
            <person name="Zheng C.-J."/>
            <person name="Schuster L."/>
            <person name="Cowan T.M."/>
            <person name="Smanski M.J."/>
            <person name="Chevrette M.G."/>
            <person name="De Carvalho L.P.S."/>
            <person name="Shen B."/>
        </authorList>
    </citation>
    <scope>NUCLEOTIDE SEQUENCE [LARGE SCALE GENOMIC DNA]</scope>
    <source>
        <strain evidence="11 12">NPDC093086</strain>
    </source>
</reference>
<keyword evidence="12" id="KW-1185">Reference proteome</keyword>
<organism evidence="11 12">
    <name type="scientific">Streptomyces ardesiacus</name>
    <dbReference type="NCBI Taxonomy" id="285564"/>
    <lineage>
        <taxon>Bacteria</taxon>
        <taxon>Bacillati</taxon>
        <taxon>Actinomycetota</taxon>
        <taxon>Actinomycetes</taxon>
        <taxon>Kitasatosporales</taxon>
        <taxon>Streptomycetaceae</taxon>
        <taxon>Streptomyces</taxon>
    </lineage>
</organism>
<dbReference type="SUPFAM" id="SSF52540">
    <property type="entry name" value="P-loop containing nucleoside triphosphate hydrolases"/>
    <property type="match status" value="1"/>
</dbReference>
<dbReference type="InterPro" id="IPR014016">
    <property type="entry name" value="UvrD-like_ATP-bd"/>
</dbReference>
<dbReference type="InterPro" id="IPR027417">
    <property type="entry name" value="P-loop_NTPase"/>
</dbReference>
<keyword evidence="2 9" id="KW-0378">Hydrolase</keyword>
<evidence type="ECO:0000313" key="11">
    <source>
        <dbReference type="EMBL" id="MFJ6035856.1"/>
    </source>
</evidence>
<dbReference type="Pfam" id="PF13361">
    <property type="entry name" value="UvrD_C"/>
    <property type="match status" value="1"/>
</dbReference>
<keyword evidence="3 9" id="KW-0347">Helicase</keyword>
<evidence type="ECO:0000256" key="6">
    <source>
        <dbReference type="ARBA" id="ARBA00034617"/>
    </source>
</evidence>
<gene>
    <name evidence="11" type="ORF">ACIQFM_06325</name>
</gene>
<dbReference type="InterPro" id="IPR014017">
    <property type="entry name" value="DNA_helicase_UvrD-like_C"/>
</dbReference>
<dbReference type="EC" id="5.6.2.4" evidence="7"/>
<feature type="binding site" evidence="9">
    <location>
        <begin position="21"/>
        <end position="28"/>
    </location>
    <ligand>
        <name>ATP</name>
        <dbReference type="ChEBI" id="CHEBI:30616"/>
    </ligand>
</feature>
<feature type="domain" description="UvrD-like helicase ATP-binding" evidence="10">
    <location>
        <begin position="1"/>
        <end position="234"/>
    </location>
</feature>
<comment type="caution">
    <text evidence="11">The sequence shown here is derived from an EMBL/GenBank/DDBJ whole genome shotgun (WGS) entry which is preliminary data.</text>
</comment>
<dbReference type="SMART" id="SM00382">
    <property type="entry name" value="AAA"/>
    <property type="match status" value="1"/>
</dbReference>
<comment type="catalytic activity">
    <reaction evidence="8">
        <text>ATP + H2O = ADP + phosphate + H(+)</text>
        <dbReference type="Rhea" id="RHEA:13065"/>
        <dbReference type="ChEBI" id="CHEBI:15377"/>
        <dbReference type="ChEBI" id="CHEBI:15378"/>
        <dbReference type="ChEBI" id="CHEBI:30616"/>
        <dbReference type="ChEBI" id="CHEBI:43474"/>
        <dbReference type="ChEBI" id="CHEBI:456216"/>
        <dbReference type="EC" id="5.6.2.4"/>
    </reaction>
</comment>
<dbReference type="InterPro" id="IPR003593">
    <property type="entry name" value="AAA+_ATPase"/>
</dbReference>
<dbReference type="InterPro" id="IPR000212">
    <property type="entry name" value="DNA_helicase_UvrD/REP"/>
</dbReference>
<protein>
    <recommendedName>
        <fullName evidence="7">DNA 3'-5' helicase</fullName>
        <ecNumber evidence="7">5.6.2.4</ecNumber>
    </recommendedName>
</protein>
<dbReference type="RefSeq" id="WP_350890916.1">
    <property type="nucleotide sequence ID" value="NZ_JBEOTR010000012.1"/>
</dbReference>
<dbReference type="Pfam" id="PF13245">
    <property type="entry name" value="AAA_19"/>
    <property type="match status" value="1"/>
</dbReference>
<evidence type="ECO:0000256" key="7">
    <source>
        <dbReference type="ARBA" id="ARBA00034808"/>
    </source>
</evidence>
<evidence type="ECO:0000256" key="4">
    <source>
        <dbReference type="ARBA" id="ARBA00022840"/>
    </source>
</evidence>
<evidence type="ECO:0000256" key="9">
    <source>
        <dbReference type="PROSITE-ProRule" id="PRU00560"/>
    </source>
</evidence>
<evidence type="ECO:0000259" key="10">
    <source>
        <dbReference type="PROSITE" id="PS51198"/>
    </source>
</evidence>
<keyword evidence="4 9" id="KW-0067">ATP-binding</keyword>
<name>A0ABW8H505_9ACTN</name>
<dbReference type="PANTHER" id="PTHR11070">
    <property type="entry name" value="UVRD / RECB / PCRA DNA HELICASE FAMILY MEMBER"/>
    <property type="match status" value="1"/>
</dbReference>
<dbReference type="EMBL" id="JBIVPC010000003">
    <property type="protein sequence ID" value="MFJ6035856.1"/>
    <property type="molecule type" value="Genomic_DNA"/>
</dbReference>
<evidence type="ECO:0000256" key="1">
    <source>
        <dbReference type="ARBA" id="ARBA00022741"/>
    </source>
</evidence>
<evidence type="ECO:0000256" key="5">
    <source>
        <dbReference type="ARBA" id="ARBA00023235"/>
    </source>
</evidence>
<accession>A0ABW8H505</accession>
<evidence type="ECO:0000256" key="8">
    <source>
        <dbReference type="ARBA" id="ARBA00048988"/>
    </source>
</evidence>
<proteinExistence type="predicted"/>
<keyword evidence="1 9" id="KW-0547">Nucleotide-binding</keyword>
<dbReference type="PROSITE" id="PS51198">
    <property type="entry name" value="UVRD_HELICASE_ATP_BIND"/>
    <property type="match status" value="1"/>
</dbReference>
<dbReference type="Gene3D" id="1.10.486.10">
    <property type="entry name" value="PCRA, domain 4"/>
    <property type="match status" value="1"/>
</dbReference>
<dbReference type="Gene3D" id="3.40.50.300">
    <property type="entry name" value="P-loop containing nucleotide triphosphate hydrolases"/>
    <property type="match status" value="2"/>
</dbReference>
<evidence type="ECO:0000256" key="3">
    <source>
        <dbReference type="ARBA" id="ARBA00022806"/>
    </source>
</evidence>
<comment type="catalytic activity">
    <reaction evidence="6">
        <text>Couples ATP hydrolysis with the unwinding of duplex DNA by translocating in the 3'-5' direction.</text>
        <dbReference type="EC" id="5.6.2.4"/>
    </reaction>
</comment>
<sequence length="569" mass="62504">MEIDPVRQEILDASGHLLIVGGPGCGKTTIALLKAQARLAALEPEQRVLFLSFSRAAVRQITDRMSGVLDRASRQRLEVRTFHAFFLDVVRSHGRLLTGRPSSFITPDRERQIQADFDGDWKSERRRLATEGGRYVFDLLADTTATLLERSAALRALYSSIYPLVIVDEFQDTNTDQWRVIKAVSGASTVICLADPDQRIFDHLDGVEEQRLDDAVAHLAPRPFDLSKDNHRSPGGGLLDYANAVLNNTLHAEPANVHTWTYTPGYGVPWQTRVHHGVIAMRDYLTAQLGHTPTIAVLASVNSLLGQVSEAMATDTITGNTTLPAVDHALQWDPELTAAAGYVVASIMEWPGLPRVEAVTRTMQALADFYRVKLTSGTAGARGKIKTMENGLSAFTSGKTIRSKTVKAVTAAYDAGISYLGQPVADWPTARDRLHGSSELEEVSKHARLLRLLNATDALAWGLSDSWDGDSAYKDAAATVRAVLAAETLTAAQQPPETVSLMSMHRSKGKEFDGVIIVEGRYTGTLLDPSWPPERLRAQRRLLRVAITRARTMVLFVRPQGSQQLTRTR</sequence>